<protein>
    <submittedName>
        <fullName evidence="1">Putative nucleoprotein</fullName>
    </submittedName>
</protein>
<proteinExistence type="predicted"/>
<keyword evidence="1" id="KW-0946">Virion</keyword>
<name>A0A7T8G227_9VIRU</name>
<organism evidence="1">
    <name type="scientific">Soybean thrips chu-like virus 2</name>
    <dbReference type="NCBI Taxonomy" id="2800864"/>
    <lineage>
        <taxon>Viruses</taxon>
        <taxon>Riboviria</taxon>
        <taxon>Orthornavirae</taxon>
        <taxon>Negarnaviricota</taxon>
        <taxon>Haploviricotina</taxon>
        <taxon>Monjiviricetes</taxon>
        <taxon>Jingchuvirales</taxon>
        <taxon>Chuviridae</taxon>
    </lineage>
</organism>
<accession>A0A7T8G227</accession>
<dbReference type="GO" id="GO:0019013">
    <property type="term" value="C:viral nucleocapsid"/>
    <property type="evidence" value="ECO:0007669"/>
    <property type="project" value="UniProtKB-KW"/>
</dbReference>
<sequence>MNADAVPVVPPVVGACVNQAYFTKWLSEDELNNRLVIKNLDVAPFVGDFIHDDVPRAILFFTRCRHFIRHNDLNEAAAEALAMAEMFITHTDQARFLVQEQARAAFIATITAFIRNQEARTEIYPEFRTVQHLLDMLVADAPQREHDNILQLGANNATLADISRGAYFDGEHALARCIALLRRMSRAVYPVARSVAVQLLVNSTVSMVKQGNVTNQVIQKVTRDISRELNIEIEINSETILLFSKHFTGGITHLTAQNIFDRWEQWTPAVALRIRLLFQQALHSSMTAFQTIGMCIRKFPQFPWPRARMMIASDFAHFEEAVVAVGGNGYYGFNPDLGPAKSTRFKSLAWLCKEILIRYAGKETLARYQGWTRRPQHQDALRELIEEFQVILDAEAQADPNPQVMDHLNALLALQQNQAIFAEAAE</sequence>
<keyword evidence="1" id="KW-0543">Viral nucleoprotein</keyword>
<reference evidence="1" key="1">
    <citation type="journal article" date="2020" name="Viruses">
        <title>Soybean Thrips (Thysanoptera: Thripidae) Harbor Highly Diverse Populations of Arthropod, Fungal and Plant Viruses.</title>
        <authorList>
            <person name="Thekke-Veetil T."/>
            <person name="Lagos-Kutz D."/>
            <person name="McCoppin N.K."/>
            <person name="Hartman G.L."/>
            <person name="Ju H.K."/>
            <person name="Lim H.S."/>
            <person name="Domier L.L."/>
        </authorList>
    </citation>
    <scope>NUCLEOTIDE SEQUENCE</scope>
    <source>
        <strain evidence="1">STN1</strain>
    </source>
</reference>
<evidence type="ECO:0000313" key="1">
    <source>
        <dbReference type="EMBL" id="QQP18725.1"/>
    </source>
</evidence>
<dbReference type="EMBL" id="MT293147">
    <property type="protein sequence ID" value="QQP18725.1"/>
    <property type="molecule type" value="Viral_cRNA"/>
</dbReference>